<feature type="active site" description="Proton acceptor" evidence="9">
    <location>
        <position position="168"/>
    </location>
</feature>
<comment type="function">
    <text evidence="9">Involved in the gluconeogenesis. Catalyzes stereospecifically the conversion of dihydroxyacetone phosphate (DHAP) to D-glyceraldehyde-3-phosphate (G3P).</text>
</comment>
<evidence type="ECO:0000256" key="8">
    <source>
        <dbReference type="ARBA" id="ARBA00023235"/>
    </source>
</evidence>
<dbReference type="PROSITE" id="PS51440">
    <property type="entry name" value="TIM_2"/>
    <property type="match status" value="1"/>
</dbReference>
<dbReference type="CDD" id="cd00311">
    <property type="entry name" value="TIM"/>
    <property type="match status" value="1"/>
</dbReference>
<name>A0A1M5MG81_9FIRM</name>
<comment type="catalytic activity">
    <reaction evidence="9 10">
        <text>D-glyceraldehyde 3-phosphate = dihydroxyacetone phosphate</text>
        <dbReference type="Rhea" id="RHEA:18585"/>
        <dbReference type="ChEBI" id="CHEBI:57642"/>
        <dbReference type="ChEBI" id="CHEBI:59776"/>
        <dbReference type="EC" id="5.3.1.1"/>
    </reaction>
</comment>
<evidence type="ECO:0000313" key="12">
    <source>
        <dbReference type="Proteomes" id="UP000242329"/>
    </source>
</evidence>
<dbReference type="UniPathway" id="UPA00138"/>
<evidence type="ECO:0000256" key="3">
    <source>
        <dbReference type="ARBA" id="ARBA00011940"/>
    </source>
</evidence>
<dbReference type="AlphaFoldDB" id="A0A1M5MG81"/>
<comment type="subcellular location">
    <subcellularLocation>
        <location evidence="9 10">Cytoplasm</location>
    </subcellularLocation>
</comment>
<keyword evidence="8 9" id="KW-0413">Isomerase</keyword>
<dbReference type="GO" id="GO:0006096">
    <property type="term" value="P:glycolytic process"/>
    <property type="evidence" value="ECO:0007669"/>
    <property type="project" value="UniProtKB-UniRule"/>
</dbReference>
<dbReference type="PROSITE" id="PS00171">
    <property type="entry name" value="TIM_1"/>
    <property type="match status" value="1"/>
</dbReference>
<dbReference type="GO" id="GO:0006094">
    <property type="term" value="P:gluconeogenesis"/>
    <property type="evidence" value="ECO:0007669"/>
    <property type="project" value="UniProtKB-UniRule"/>
</dbReference>
<comment type="similarity">
    <text evidence="2 9 10">Belongs to the triosephosphate isomerase family.</text>
</comment>
<keyword evidence="5 9" id="KW-0312">Gluconeogenesis</keyword>
<evidence type="ECO:0000256" key="6">
    <source>
        <dbReference type="ARBA" id="ARBA00022490"/>
    </source>
</evidence>
<keyword evidence="7 9" id="KW-0324">Glycolysis</keyword>
<dbReference type="Gene3D" id="3.20.20.70">
    <property type="entry name" value="Aldolase class I"/>
    <property type="match status" value="1"/>
</dbReference>
<dbReference type="Pfam" id="PF00121">
    <property type="entry name" value="TIM"/>
    <property type="match status" value="1"/>
</dbReference>
<evidence type="ECO:0000256" key="5">
    <source>
        <dbReference type="ARBA" id="ARBA00022432"/>
    </source>
</evidence>
<dbReference type="GO" id="GO:0019563">
    <property type="term" value="P:glycerol catabolic process"/>
    <property type="evidence" value="ECO:0007669"/>
    <property type="project" value="TreeGrafter"/>
</dbReference>
<dbReference type="Proteomes" id="UP000242329">
    <property type="component" value="Unassembled WGS sequence"/>
</dbReference>
<keyword evidence="12" id="KW-1185">Reference proteome</keyword>
<dbReference type="GO" id="GO:0004807">
    <property type="term" value="F:triose-phosphate isomerase activity"/>
    <property type="evidence" value="ECO:0007669"/>
    <property type="project" value="UniProtKB-UniRule"/>
</dbReference>
<dbReference type="InterPro" id="IPR000652">
    <property type="entry name" value="Triosephosphate_isomerase"/>
</dbReference>
<dbReference type="PANTHER" id="PTHR21139">
    <property type="entry name" value="TRIOSEPHOSPHATE ISOMERASE"/>
    <property type="match status" value="1"/>
</dbReference>
<dbReference type="PANTHER" id="PTHR21139:SF42">
    <property type="entry name" value="TRIOSEPHOSPHATE ISOMERASE"/>
    <property type="match status" value="1"/>
</dbReference>
<keyword evidence="6 9" id="KW-0963">Cytoplasm</keyword>
<accession>A0A1M5MG81</accession>
<evidence type="ECO:0000256" key="9">
    <source>
        <dbReference type="HAMAP-Rule" id="MF_00147"/>
    </source>
</evidence>
<protein>
    <recommendedName>
        <fullName evidence="4 9">Triosephosphate isomerase</fullName>
        <shortName evidence="9">TIM</shortName>
        <shortName evidence="9">TPI</shortName>
        <ecNumber evidence="3 9">5.3.1.1</ecNumber>
    </recommendedName>
    <alternativeName>
        <fullName evidence="9">Triose-phosphate isomerase</fullName>
    </alternativeName>
</protein>
<dbReference type="SUPFAM" id="SSF51351">
    <property type="entry name" value="Triosephosphate isomerase (TIM)"/>
    <property type="match status" value="1"/>
</dbReference>
<dbReference type="GO" id="GO:0005829">
    <property type="term" value="C:cytosol"/>
    <property type="evidence" value="ECO:0007669"/>
    <property type="project" value="TreeGrafter"/>
</dbReference>
<evidence type="ECO:0000256" key="7">
    <source>
        <dbReference type="ARBA" id="ARBA00023152"/>
    </source>
</evidence>
<sequence>MVKIRKPFLIANWKMHKTLGEAESFCRDFLPRVKDGGRVDIAICPPFTCLFHVKSFLASSPVKLGAQNMFWEEKGAYTGEVSPVMLVDAGCELVIIGHSERRIILGETDAMINCKVKAALQYGLLPVLCVGETLKERQEKKAKEVVRKQLQEALEGVEKTENLVIAYEPVWAIGSGLNASPEDAEEIASFIRGLLADWWDREISSRLRILYGGSVKPENISLFMQKENIDGALVGGASLDPYSFAEIVRLSVYA</sequence>
<dbReference type="GO" id="GO:0046166">
    <property type="term" value="P:glyceraldehyde-3-phosphate biosynthetic process"/>
    <property type="evidence" value="ECO:0007669"/>
    <property type="project" value="TreeGrafter"/>
</dbReference>
<dbReference type="InterPro" id="IPR035990">
    <property type="entry name" value="TIM_sf"/>
</dbReference>
<evidence type="ECO:0000313" key="11">
    <source>
        <dbReference type="EMBL" id="SHG76231.1"/>
    </source>
</evidence>
<evidence type="ECO:0000256" key="1">
    <source>
        <dbReference type="ARBA" id="ARBA00004680"/>
    </source>
</evidence>
<dbReference type="InterPro" id="IPR020861">
    <property type="entry name" value="Triosephosphate_isomerase_AS"/>
</dbReference>
<dbReference type="STRING" id="1123382.SAMN02745221_00921"/>
<dbReference type="FunFam" id="3.20.20.70:FF:000016">
    <property type="entry name" value="Triosephosphate isomerase"/>
    <property type="match status" value="1"/>
</dbReference>
<dbReference type="InterPro" id="IPR022896">
    <property type="entry name" value="TrioseP_Isoase_bac/euk"/>
</dbReference>
<feature type="binding site" evidence="9">
    <location>
        <position position="174"/>
    </location>
    <ligand>
        <name>substrate</name>
    </ligand>
</feature>
<dbReference type="EMBL" id="FQWY01000011">
    <property type="protein sequence ID" value="SHG76231.1"/>
    <property type="molecule type" value="Genomic_DNA"/>
</dbReference>
<feature type="binding site" evidence="9">
    <location>
        <begin position="12"/>
        <end position="14"/>
    </location>
    <ligand>
        <name>substrate</name>
    </ligand>
</feature>
<dbReference type="HAMAP" id="MF_00147_B">
    <property type="entry name" value="TIM_B"/>
    <property type="match status" value="1"/>
</dbReference>
<gene>
    <name evidence="9" type="primary">tpiA</name>
    <name evidence="11" type="ORF">SAMN02745221_00921</name>
</gene>
<dbReference type="EC" id="5.3.1.1" evidence="3 9"/>
<dbReference type="UniPathway" id="UPA00109">
    <property type="reaction ID" value="UER00189"/>
</dbReference>
<dbReference type="InterPro" id="IPR013785">
    <property type="entry name" value="Aldolase_TIM"/>
</dbReference>
<comment type="subunit">
    <text evidence="9 10">Homodimer.</text>
</comment>
<evidence type="ECO:0000256" key="10">
    <source>
        <dbReference type="RuleBase" id="RU363013"/>
    </source>
</evidence>
<comment type="pathway">
    <text evidence="9 10">Carbohydrate biosynthesis; gluconeogenesis.</text>
</comment>
<feature type="binding site" evidence="9">
    <location>
        <begin position="235"/>
        <end position="236"/>
    </location>
    <ligand>
        <name>substrate</name>
    </ligand>
</feature>
<comment type="pathway">
    <text evidence="1 9 10">Carbohydrate degradation; glycolysis; D-glyceraldehyde 3-phosphate from glycerone phosphate: step 1/1.</text>
</comment>
<organism evidence="11 12">
    <name type="scientific">Thermosyntropha lipolytica DSM 11003</name>
    <dbReference type="NCBI Taxonomy" id="1123382"/>
    <lineage>
        <taxon>Bacteria</taxon>
        <taxon>Bacillati</taxon>
        <taxon>Bacillota</taxon>
        <taxon>Clostridia</taxon>
        <taxon>Eubacteriales</taxon>
        <taxon>Syntrophomonadaceae</taxon>
        <taxon>Thermosyntropha</taxon>
    </lineage>
</organism>
<reference evidence="12" key="1">
    <citation type="submission" date="2016-11" db="EMBL/GenBank/DDBJ databases">
        <authorList>
            <person name="Varghese N."/>
            <person name="Submissions S."/>
        </authorList>
    </citation>
    <scope>NUCLEOTIDE SEQUENCE [LARGE SCALE GENOMIC DNA]</scope>
    <source>
        <strain evidence="12">DSM 11003</strain>
    </source>
</reference>
<feature type="active site" description="Electrophile" evidence="9">
    <location>
        <position position="98"/>
    </location>
</feature>
<evidence type="ECO:0000256" key="4">
    <source>
        <dbReference type="ARBA" id="ARBA00019397"/>
    </source>
</evidence>
<feature type="binding site" evidence="9">
    <location>
        <position position="214"/>
    </location>
    <ligand>
        <name>substrate</name>
    </ligand>
</feature>
<dbReference type="RefSeq" id="WP_341372071.1">
    <property type="nucleotide sequence ID" value="NZ_FQWY01000011.1"/>
</dbReference>
<proteinExistence type="inferred from homology"/>
<evidence type="ECO:0000256" key="2">
    <source>
        <dbReference type="ARBA" id="ARBA00007422"/>
    </source>
</evidence>
<dbReference type="NCBIfam" id="TIGR00419">
    <property type="entry name" value="tim"/>
    <property type="match status" value="1"/>
</dbReference>